<feature type="compositionally biased region" description="Low complexity" evidence="3">
    <location>
        <begin position="125"/>
        <end position="137"/>
    </location>
</feature>
<sequence>MTSTQHEAPSDSSTSRVPGQVCDRCRRYVLRKIRCYGHEHDCAPCLQAKIVCVTTAKLKRNRKRKSFYETEGIEQRRETPPDVSRHATDTGYPLKSPEVPISPTSTIRPQPFPSQSAAQVTAFPTTSSSSSHQMSTTQVPSQPVPLNPMKEPVIGHMGRLVADDRQAPMFGGSTTGVHFISQAEQQLQLLHMHKDALPSCAYGLYLHSPWGASVHSSASPVADIIAQLPPNTIRIVEATIDRWTPLYPIVHKSSTIDAIQGLISVCQSSGFDIIVLYQTVTLLALGMVGQKGDCLQQHNHFICASEPFYMISTTLLDRVIGQPCLPSLQGLVITQIYAQLSGRYSTASHISGLATRLAQTLGLHRHSDRFKFDPLETELRRRAWWCQYSLDAFSSAYHGMPRLVRDQDVDTDLPTSVDHDLLSRTHVEFPLPGERSQVDTAISLFKLARIIGRTLEELYTTTRRRGGVAKISRLQAELNMWERVVLEPEVDPEPPTPVTSKSLEAAFLRVAHCVATIHINRPALSFTTTDPQFVLSLKACGQASAKLVELLSSCIGMLGTSHAASQVMAVNGPGTMLVTLLYPNGIHMLWQAGLTILFTSWKGYPVTIDQDENLIRSCIATLREFHSHTDDIGNHIGQCADVLDLLRKKVFSELETLPDLEQLQWNIWDWPIESALELVNTLDIIPLDLNLSPY</sequence>
<accession>A0A8K0RM53</accession>
<keyword evidence="1" id="KW-0479">Metal-binding</keyword>
<feature type="compositionally biased region" description="Basic and acidic residues" evidence="3">
    <location>
        <begin position="73"/>
        <end position="88"/>
    </location>
</feature>
<dbReference type="GO" id="GO:0006351">
    <property type="term" value="P:DNA-templated transcription"/>
    <property type="evidence" value="ECO:0007669"/>
    <property type="project" value="InterPro"/>
</dbReference>
<dbReference type="CDD" id="cd00067">
    <property type="entry name" value="GAL4"/>
    <property type="match status" value="1"/>
</dbReference>
<dbReference type="CDD" id="cd12148">
    <property type="entry name" value="fungal_TF_MHR"/>
    <property type="match status" value="1"/>
</dbReference>
<dbReference type="SMART" id="SM00906">
    <property type="entry name" value="Fungal_trans"/>
    <property type="match status" value="1"/>
</dbReference>
<keyword evidence="6" id="KW-1185">Reference proteome</keyword>
<proteinExistence type="predicted"/>
<protein>
    <submittedName>
        <fullName evidence="5">Fungal-specific transcription factor domain-containing protein</fullName>
    </submittedName>
</protein>
<feature type="domain" description="Xylanolytic transcriptional activator regulatory" evidence="4">
    <location>
        <begin position="347"/>
        <end position="420"/>
    </location>
</feature>
<dbReference type="EMBL" id="JAGPXF010000007">
    <property type="protein sequence ID" value="KAH7235357.1"/>
    <property type="molecule type" value="Genomic_DNA"/>
</dbReference>
<dbReference type="Proteomes" id="UP000813427">
    <property type="component" value="Unassembled WGS sequence"/>
</dbReference>
<evidence type="ECO:0000259" key="4">
    <source>
        <dbReference type="SMART" id="SM00906"/>
    </source>
</evidence>
<feature type="compositionally biased region" description="Polar residues" evidence="3">
    <location>
        <begin position="102"/>
        <end position="124"/>
    </location>
</feature>
<dbReference type="AlphaFoldDB" id="A0A8K0RM53"/>
<dbReference type="GO" id="GO:0000981">
    <property type="term" value="F:DNA-binding transcription factor activity, RNA polymerase II-specific"/>
    <property type="evidence" value="ECO:0007669"/>
    <property type="project" value="InterPro"/>
</dbReference>
<evidence type="ECO:0000256" key="1">
    <source>
        <dbReference type="ARBA" id="ARBA00022723"/>
    </source>
</evidence>
<dbReference type="InterPro" id="IPR050987">
    <property type="entry name" value="AtrR-like"/>
</dbReference>
<evidence type="ECO:0000256" key="3">
    <source>
        <dbReference type="SAM" id="MobiDB-lite"/>
    </source>
</evidence>
<dbReference type="OrthoDB" id="10001928at2759"/>
<organism evidence="5 6">
    <name type="scientific">Fusarium tricinctum</name>
    <dbReference type="NCBI Taxonomy" id="61284"/>
    <lineage>
        <taxon>Eukaryota</taxon>
        <taxon>Fungi</taxon>
        <taxon>Dikarya</taxon>
        <taxon>Ascomycota</taxon>
        <taxon>Pezizomycotina</taxon>
        <taxon>Sordariomycetes</taxon>
        <taxon>Hypocreomycetidae</taxon>
        <taxon>Hypocreales</taxon>
        <taxon>Nectriaceae</taxon>
        <taxon>Fusarium</taxon>
        <taxon>Fusarium tricinctum species complex</taxon>
    </lineage>
</organism>
<dbReference type="InterPro" id="IPR007219">
    <property type="entry name" value="XnlR_reg_dom"/>
</dbReference>
<dbReference type="PANTHER" id="PTHR46910:SF12">
    <property type="entry name" value="REGULATORY PROTEIN CAT8"/>
    <property type="match status" value="1"/>
</dbReference>
<dbReference type="Gene3D" id="4.10.240.10">
    <property type="entry name" value="Zn(2)-C6 fungal-type DNA-binding domain"/>
    <property type="match status" value="1"/>
</dbReference>
<dbReference type="GO" id="GO:0003677">
    <property type="term" value="F:DNA binding"/>
    <property type="evidence" value="ECO:0007669"/>
    <property type="project" value="InterPro"/>
</dbReference>
<dbReference type="PANTHER" id="PTHR46910">
    <property type="entry name" value="TRANSCRIPTION FACTOR PDR1"/>
    <property type="match status" value="1"/>
</dbReference>
<comment type="caution">
    <text evidence="5">The sequence shown here is derived from an EMBL/GenBank/DDBJ whole genome shotgun (WGS) entry which is preliminary data.</text>
</comment>
<reference evidence="5" key="1">
    <citation type="journal article" date="2021" name="Nat. Commun.">
        <title>Genetic determinants of endophytism in the Arabidopsis root mycobiome.</title>
        <authorList>
            <person name="Mesny F."/>
            <person name="Miyauchi S."/>
            <person name="Thiergart T."/>
            <person name="Pickel B."/>
            <person name="Atanasova L."/>
            <person name="Karlsson M."/>
            <person name="Huettel B."/>
            <person name="Barry K.W."/>
            <person name="Haridas S."/>
            <person name="Chen C."/>
            <person name="Bauer D."/>
            <person name="Andreopoulos W."/>
            <person name="Pangilinan J."/>
            <person name="LaButti K."/>
            <person name="Riley R."/>
            <person name="Lipzen A."/>
            <person name="Clum A."/>
            <person name="Drula E."/>
            <person name="Henrissat B."/>
            <person name="Kohler A."/>
            <person name="Grigoriev I.V."/>
            <person name="Martin F.M."/>
            <person name="Hacquard S."/>
        </authorList>
    </citation>
    <scope>NUCLEOTIDE SEQUENCE</scope>
    <source>
        <strain evidence="5">MPI-SDFR-AT-0068</strain>
    </source>
</reference>
<evidence type="ECO:0000256" key="2">
    <source>
        <dbReference type="ARBA" id="ARBA00023242"/>
    </source>
</evidence>
<dbReference type="GO" id="GO:0008270">
    <property type="term" value="F:zinc ion binding"/>
    <property type="evidence" value="ECO:0007669"/>
    <property type="project" value="InterPro"/>
</dbReference>
<evidence type="ECO:0000313" key="5">
    <source>
        <dbReference type="EMBL" id="KAH7235357.1"/>
    </source>
</evidence>
<keyword evidence="2" id="KW-0539">Nucleus</keyword>
<dbReference type="InterPro" id="IPR036864">
    <property type="entry name" value="Zn2-C6_fun-type_DNA-bd_sf"/>
</dbReference>
<name>A0A8K0RM53_9HYPO</name>
<dbReference type="InterPro" id="IPR001138">
    <property type="entry name" value="Zn2Cys6_DnaBD"/>
</dbReference>
<gene>
    <name evidence="5" type="ORF">BKA59DRAFT_277847</name>
</gene>
<evidence type="ECO:0000313" key="6">
    <source>
        <dbReference type="Proteomes" id="UP000813427"/>
    </source>
</evidence>
<dbReference type="Pfam" id="PF04082">
    <property type="entry name" value="Fungal_trans"/>
    <property type="match status" value="1"/>
</dbReference>
<feature type="region of interest" description="Disordered" evidence="3">
    <location>
        <begin position="69"/>
        <end position="146"/>
    </location>
</feature>